<dbReference type="RefSeq" id="WP_265688773.1">
    <property type="nucleotide sequence ID" value="NZ_JAKRRX010000130.1"/>
</dbReference>
<dbReference type="Pfam" id="PF00126">
    <property type="entry name" value="HTH_1"/>
    <property type="match status" value="1"/>
</dbReference>
<dbReference type="Gene3D" id="3.40.190.10">
    <property type="entry name" value="Periplasmic binding protein-like II"/>
    <property type="match status" value="1"/>
</dbReference>
<comment type="caution">
    <text evidence="6">The sequence shown here is derived from an EMBL/GenBank/DDBJ whole genome shotgun (WGS) entry which is preliminary data.</text>
</comment>
<reference evidence="6" key="1">
    <citation type="submission" date="2022-02" db="EMBL/GenBank/DDBJ databases">
        <title>Vibrio sp. nov., a new bacterium isolated from Bohai sea, China.</title>
        <authorList>
            <person name="Yuan Y."/>
        </authorList>
    </citation>
    <scope>NUCLEOTIDE SEQUENCE</scope>
    <source>
        <strain evidence="6">DBSS07</strain>
    </source>
</reference>
<dbReference type="PANTHER" id="PTHR30537:SF3">
    <property type="entry name" value="TRANSCRIPTIONAL REGULATORY PROTEIN"/>
    <property type="match status" value="1"/>
</dbReference>
<name>A0A9X3HU15_9VIBR</name>
<evidence type="ECO:0000259" key="5">
    <source>
        <dbReference type="PROSITE" id="PS50931"/>
    </source>
</evidence>
<evidence type="ECO:0000256" key="1">
    <source>
        <dbReference type="ARBA" id="ARBA00009437"/>
    </source>
</evidence>
<dbReference type="Proteomes" id="UP001155586">
    <property type="component" value="Unassembled WGS sequence"/>
</dbReference>
<dbReference type="InterPro" id="IPR036388">
    <property type="entry name" value="WH-like_DNA-bd_sf"/>
</dbReference>
<organism evidence="6 7">
    <name type="scientific">Vibrio paucivorans</name>
    <dbReference type="NCBI Taxonomy" id="2829489"/>
    <lineage>
        <taxon>Bacteria</taxon>
        <taxon>Pseudomonadati</taxon>
        <taxon>Pseudomonadota</taxon>
        <taxon>Gammaproteobacteria</taxon>
        <taxon>Vibrionales</taxon>
        <taxon>Vibrionaceae</taxon>
        <taxon>Vibrio</taxon>
    </lineage>
</organism>
<keyword evidence="3" id="KW-0238">DNA-binding</keyword>
<dbReference type="GO" id="GO:0006351">
    <property type="term" value="P:DNA-templated transcription"/>
    <property type="evidence" value="ECO:0007669"/>
    <property type="project" value="TreeGrafter"/>
</dbReference>
<dbReference type="InterPro" id="IPR000847">
    <property type="entry name" value="LysR_HTH_N"/>
</dbReference>
<dbReference type="Pfam" id="PF03466">
    <property type="entry name" value="LysR_substrate"/>
    <property type="match status" value="1"/>
</dbReference>
<dbReference type="PANTHER" id="PTHR30537">
    <property type="entry name" value="HTH-TYPE TRANSCRIPTIONAL REGULATOR"/>
    <property type="match status" value="1"/>
</dbReference>
<dbReference type="GO" id="GO:0043565">
    <property type="term" value="F:sequence-specific DNA binding"/>
    <property type="evidence" value="ECO:0007669"/>
    <property type="project" value="TreeGrafter"/>
</dbReference>
<dbReference type="Gene3D" id="3.40.190.290">
    <property type="match status" value="1"/>
</dbReference>
<evidence type="ECO:0000256" key="4">
    <source>
        <dbReference type="ARBA" id="ARBA00023163"/>
    </source>
</evidence>
<evidence type="ECO:0000256" key="3">
    <source>
        <dbReference type="ARBA" id="ARBA00023125"/>
    </source>
</evidence>
<dbReference type="GO" id="GO:0003700">
    <property type="term" value="F:DNA-binding transcription factor activity"/>
    <property type="evidence" value="ECO:0007669"/>
    <property type="project" value="InterPro"/>
</dbReference>
<dbReference type="InterPro" id="IPR005119">
    <property type="entry name" value="LysR_subst-bd"/>
</dbReference>
<dbReference type="SUPFAM" id="SSF53850">
    <property type="entry name" value="Periplasmic binding protein-like II"/>
    <property type="match status" value="1"/>
</dbReference>
<comment type="similarity">
    <text evidence="1">Belongs to the LysR transcriptional regulatory family.</text>
</comment>
<dbReference type="InterPro" id="IPR058163">
    <property type="entry name" value="LysR-type_TF_proteobact-type"/>
</dbReference>
<dbReference type="AlphaFoldDB" id="A0A9X3HU15"/>
<sequence length="309" mass="34997">MISNESYAFNWDDLKYFLAVVRAGTLRGGAESIDVNHTTLTRRISVMEEKVGSRLFDRSKQGLVLTQIGEELLPYAERVEDEMISASRMIIGRDADPVGTVYVSLPHGMAMTSLMDDFALFAERYPDITLNLQFGNEIANLNRREADVSIRVANEVYDDAVGRRLVQMSQAAYCTREYAEKVKDNAGEGLNFIGWHEPEGDVSAKWLKESFYPKATLKHRVSELVPLISLAASGLGMAYLACNLGDRHPNLVRAPFQKPLPYRSIWLLLHRDLRRTARIRCFVDFLAEQVQSRENEFWVAGTVKDTSRV</sequence>
<dbReference type="SUPFAM" id="SSF46785">
    <property type="entry name" value="Winged helix' DNA-binding domain"/>
    <property type="match status" value="1"/>
</dbReference>
<protein>
    <submittedName>
        <fullName evidence="6">LysR family transcriptional regulator</fullName>
    </submittedName>
</protein>
<proteinExistence type="inferred from homology"/>
<accession>A0A9X3HU15</accession>
<feature type="domain" description="HTH lysR-type" evidence="5">
    <location>
        <begin position="9"/>
        <end position="66"/>
    </location>
</feature>
<dbReference type="InterPro" id="IPR036390">
    <property type="entry name" value="WH_DNA-bd_sf"/>
</dbReference>
<evidence type="ECO:0000313" key="7">
    <source>
        <dbReference type="Proteomes" id="UP001155586"/>
    </source>
</evidence>
<dbReference type="PROSITE" id="PS50931">
    <property type="entry name" value="HTH_LYSR"/>
    <property type="match status" value="1"/>
</dbReference>
<dbReference type="EMBL" id="JAKRRX010000130">
    <property type="protein sequence ID" value="MCW8335652.1"/>
    <property type="molecule type" value="Genomic_DNA"/>
</dbReference>
<evidence type="ECO:0000256" key="2">
    <source>
        <dbReference type="ARBA" id="ARBA00023015"/>
    </source>
</evidence>
<gene>
    <name evidence="6" type="ORF">MD483_17725</name>
</gene>
<keyword evidence="7" id="KW-1185">Reference proteome</keyword>
<dbReference type="Gene3D" id="1.10.10.10">
    <property type="entry name" value="Winged helix-like DNA-binding domain superfamily/Winged helix DNA-binding domain"/>
    <property type="match status" value="1"/>
</dbReference>
<evidence type="ECO:0000313" key="6">
    <source>
        <dbReference type="EMBL" id="MCW8335652.1"/>
    </source>
</evidence>
<keyword evidence="2" id="KW-0805">Transcription regulation</keyword>
<keyword evidence="4" id="KW-0804">Transcription</keyword>